<dbReference type="InterPro" id="IPR016164">
    <property type="entry name" value="FAD-linked_Oxase-like_C"/>
</dbReference>
<evidence type="ECO:0000313" key="4">
    <source>
        <dbReference type="EMBL" id="MBB2191832.1"/>
    </source>
</evidence>
<proteinExistence type="predicted"/>
<accession>A0A7W4PEY9</accession>
<dbReference type="GO" id="GO:0071949">
    <property type="term" value="F:FAD binding"/>
    <property type="evidence" value="ECO:0007669"/>
    <property type="project" value="InterPro"/>
</dbReference>
<evidence type="ECO:0000313" key="5">
    <source>
        <dbReference type="Proteomes" id="UP000555756"/>
    </source>
</evidence>
<dbReference type="AlphaFoldDB" id="A0A7W4PEY9"/>
<evidence type="ECO:0000259" key="3">
    <source>
        <dbReference type="PROSITE" id="PS51387"/>
    </source>
</evidence>
<dbReference type="SUPFAM" id="SSF56176">
    <property type="entry name" value="FAD-binding/transporter-associated domain-like"/>
    <property type="match status" value="1"/>
</dbReference>
<comment type="caution">
    <text evidence="4">The sequence shown here is derived from an EMBL/GenBank/DDBJ whole genome shotgun (WGS) entry which is preliminary data.</text>
</comment>
<organism evidence="4 5">
    <name type="scientific">Gluconacetobacter azotocaptans</name>
    <dbReference type="NCBI Taxonomy" id="142834"/>
    <lineage>
        <taxon>Bacteria</taxon>
        <taxon>Pseudomonadati</taxon>
        <taxon>Pseudomonadota</taxon>
        <taxon>Alphaproteobacteria</taxon>
        <taxon>Acetobacterales</taxon>
        <taxon>Acetobacteraceae</taxon>
        <taxon>Gluconacetobacter</taxon>
    </lineage>
</organism>
<keyword evidence="5" id="KW-1185">Reference proteome</keyword>
<evidence type="ECO:0000256" key="1">
    <source>
        <dbReference type="ARBA" id="ARBA00022630"/>
    </source>
</evidence>
<keyword evidence="1" id="KW-0285">Flavoprotein</keyword>
<dbReference type="InterPro" id="IPR006094">
    <property type="entry name" value="Oxid_FAD_bind_N"/>
</dbReference>
<dbReference type="EMBL" id="JABEQF010000023">
    <property type="protein sequence ID" value="MBB2191832.1"/>
    <property type="molecule type" value="Genomic_DNA"/>
</dbReference>
<dbReference type="PANTHER" id="PTHR11748:SF103">
    <property type="entry name" value="GLYCOLATE OXIDASE SUBUNIT GLCE"/>
    <property type="match status" value="1"/>
</dbReference>
<sequence>MAHLHDPVVCRPACVADVADVVRAARSKGQALEVAGNGTRRGLGNPVAAAVRLELGGLGHVHFYEPDDLVIRVDAGVPLADVERMLAGQGQYLPFEPPCHAALYGGVPARSTIGGAIATGLSGPRRFQVGAARDFVLGVDGVNGQGEAFSAGGRTMKNVTGYDLSKLLCGSFGTMAALTRLTLKVLPAPETERTMLFPSAGLARDVAVLAAILSRPLAVTGAAIVPAEGGMAVAVRLEGSAPGVAEHAGRLDGAGLPPGRVLAAAESRLFWSHVRELDVLGAGSDDMLWRIHVPATGAAALADALRQAALVSSLMLDWGGALMFCTMPAAVSGGPDGAVPRLRALAAQAGGRAILLRAPDPIRAAHGAFPAQAPGVAALAARTRRVFDPAGILNPGRMAPAGESAEAC</sequence>
<gene>
    <name evidence="4" type="ORF">HLH34_18020</name>
</gene>
<dbReference type="GO" id="GO:0003824">
    <property type="term" value="F:catalytic activity"/>
    <property type="evidence" value="ECO:0007669"/>
    <property type="project" value="InterPro"/>
</dbReference>
<evidence type="ECO:0000256" key="2">
    <source>
        <dbReference type="ARBA" id="ARBA00022827"/>
    </source>
</evidence>
<protein>
    <submittedName>
        <fullName evidence="4">FAD-binding protein</fullName>
    </submittedName>
</protein>
<dbReference type="InterPro" id="IPR036318">
    <property type="entry name" value="FAD-bd_PCMH-like_sf"/>
</dbReference>
<dbReference type="Pfam" id="PF01565">
    <property type="entry name" value="FAD_binding_4"/>
    <property type="match status" value="1"/>
</dbReference>
<dbReference type="Proteomes" id="UP000555756">
    <property type="component" value="Unassembled WGS sequence"/>
</dbReference>
<feature type="domain" description="FAD-binding PCMH-type" evidence="3">
    <location>
        <begin position="1"/>
        <end position="188"/>
    </location>
</feature>
<reference evidence="4 5" key="1">
    <citation type="submission" date="2020-04" db="EMBL/GenBank/DDBJ databases">
        <title>Description of novel Gluconacetobacter.</title>
        <authorList>
            <person name="Sombolestani A."/>
        </authorList>
    </citation>
    <scope>NUCLEOTIDE SEQUENCE [LARGE SCALE GENOMIC DNA]</scope>
    <source>
        <strain evidence="4 5">LMG 21311</strain>
    </source>
</reference>
<dbReference type="PROSITE" id="PS51387">
    <property type="entry name" value="FAD_PCMH"/>
    <property type="match status" value="1"/>
</dbReference>
<dbReference type="SUPFAM" id="SSF55103">
    <property type="entry name" value="FAD-linked oxidases, C-terminal domain"/>
    <property type="match status" value="1"/>
</dbReference>
<dbReference type="Gene3D" id="3.30.465.10">
    <property type="match status" value="1"/>
</dbReference>
<dbReference type="PANTHER" id="PTHR11748">
    <property type="entry name" value="D-LACTATE DEHYDROGENASE"/>
    <property type="match status" value="1"/>
</dbReference>
<dbReference type="InterPro" id="IPR016166">
    <property type="entry name" value="FAD-bd_PCMH"/>
</dbReference>
<name>A0A7W4PEY9_9PROT</name>
<keyword evidence="2" id="KW-0274">FAD</keyword>
<dbReference type="InterPro" id="IPR016169">
    <property type="entry name" value="FAD-bd_PCMH_sub2"/>
</dbReference>